<accession>A0A6M3IJE7</accession>
<evidence type="ECO:0000313" key="1">
    <source>
        <dbReference type="EMBL" id="QJA57157.1"/>
    </source>
</evidence>
<gene>
    <name evidence="2" type="ORF">MM415A01281_0012</name>
    <name evidence="1" type="ORF">MM415B01699_0007</name>
</gene>
<dbReference type="EMBL" id="MT141257">
    <property type="protein sequence ID" value="QJA57157.1"/>
    <property type="molecule type" value="Genomic_DNA"/>
</dbReference>
<protein>
    <submittedName>
        <fullName evidence="1">Uncharacterized protein</fullName>
    </submittedName>
</protein>
<dbReference type="EMBL" id="MT142289">
    <property type="protein sequence ID" value="QJA77558.1"/>
    <property type="molecule type" value="Genomic_DNA"/>
</dbReference>
<sequence>MPKLETHPTYQYLREMTRVGPETMESWTRALVGLWNTFKEATAGSPMGSLLQAMGVDMPKKTLKLEQEVLDAATAAGILKPYAMGRFAIRALQDVGLQRRYANLAAEGDLTAKNLPILMRELFLMPQAEYSRIKQLIAHTGLTDVTGNVGQYNTKTSRIRIDPAYAGRNVVPHEFTHARQYSPNVVREEAKEALALRRLDEFYNWGYGKSPVEIHARAVAADVGARPQRTGGDFEQAYLNQLRHLVHDVGRSVDPEILRRTWQGVLEDLSKQLSTKGRTQ</sequence>
<evidence type="ECO:0000313" key="2">
    <source>
        <dbReference type="EMBL" id="QJA77558.1"/>
    </source>
</evidence>
<reference evidence="1" key="1">
    <citation type="submission" date="2020-03" db="EMBL/GenBank/DDBJ databases">
        <title>The deep terrestrial virosphere.</title>
        <authorList>
            <person name="Holmfeldt K."/>
            <person name="Nilsson E."/>
            <person name="Simone D."/>
            <person name="Lopez-Fernandez M."/>
            <person name="Wu X."/>
            <person name="de Brujin I."/>
            <person name="Lundin D."/>
            <person name="Andersson A."/>
            <person name="Bertilsson S."/>
            <person name="Dopson M."/>
        </authorList>
    </citation>
    <scope>NUCLEOTIDE SEQUENCE</scope>
    <source>
        <strain evidence="2">MM415A01281</strain>
        <strain evidence="1">MM415B01699</strain>
    </source>
</reference>
<dbReference type="AlphaFoldDB" id="A0A6M3IJE7"/>
<proteinExistence type="predicted"/>
<organism evidence="1">
    <name type="scientific">viral metagenome</name>
    <dbReference type="NCBI Taxonomy" id="1070528"/>
    <lineage>
        <taxon>unclassified sequences</taxon>
        <taxon>metagenomes</taxon>
        <taxon>organismal metagenomes</taxon>
    </lineage>
</organism>
<name>A0A6M3IJE7_9ZZZZ</name>